<dbReference type="SUPFAM" id="SSF52309">
    <property type="entry name" value="N-(deoxy)ribosyltransferase-like"/>
    <property type="match status" value="1"/>
</dbReference>
<protein>
    <recommendedName>
        <fullName evidence="3">Carbohydrate kinase PfkB domain-containing protein</fullName>
    </recommendedName>
</protein>
<organism evidence="1 2">
    <name type="scientific">Selenomonas noxia F0398</name>
    <dbReference type="NCBI Taxonomy" id="702437"/>
    <lineage>
        <taxon>Bacteria</taxon>
        <taxon>Bacillati</taxon>
        <taxon>Bacillota</taxon>
        <taxon>Negativicutes</taxon>
        <taxon>Selenomonadales</taxon>
        <taxon>Selenomonadaceae</taxon>
        <taxon>Selenomonas</taxon>
    </lineage>
</organism>
<evidence type="ECO:0000313" key="2">
    <source>
        <dbReference type="Proteomes" id="UP000003175"/>
    </source>
</evidence>
<dbReference type="InterPro" id="IPR007710">
    <property type="entry name" value="Nucleoside_deoxyribTrfase"/>
</dbReference>
<dbReference type="Gene3D" id="3.40.50.450">
    <property type="match status" value="1"/>
</dbReference>
<evidence type="ECO:0008006" key="3">
    <source>
        <dbReference type="Google" id="ProtNLM"/>
    </source>
</evidence>
<accession>A0ABN0DNK4</accession>
<dbReference type="RefSeq" id="WP_006696798.1">
    <property type="nucleotide sequence ID" value="NZ_JH376860.1"/>
</dbReference>
<dbReference type="Pfam" id="PF05014">
    <property type="entry name" value="Nuc_deoxyrib_tr"/>
    <property type="match status" value="1"/>
</dbReference>
<proteinExistence type="predicted"/>
<reference evidence="1 2" key="1">
    <citation type="submission" date="2011-08" db="EMBL/GenBank/DDBJ databases">
        <title>The Genome Sequence of Selenomonas noxia F0398.</title>
        <authorList>
            <consortium name="The Broad Institute Genome Sequencing Platform"/>
            <person name="Earl A."/>
            <person name="Ward D."/>
            <person name="Feldgarden M."/>
            <person name="Gevers D."/>
            <person name="Izard J."/>
            <person name="Ganesan A."/>
            <person name="Blanton J.M."/>
            <person name="Baranova O.V."/>
            <person name="Tanner A.C."/>
            <person name="Dewhirst F.E."/>
            <person name="Young S.K."/>
            <person name="Zeng Q."/>
            <person name="Gargeya S."/>
            <person name="Fitzgerald M."/>
            <person name="Haas B."/>
            <person name="Abouelleil A."/>
            <person name="Alvarado L."/>
            <person name="Arachchi H.M."/>
            <person name="Berlin A."/>
            <person name="Brown A."/>
            <person name="Chapman S.B."/>
            <person name="Chen Z."/>
            <person name="Dunbar C."/>
            <person name="Freedman E."/>
            <person name="Gearin G."/>
            <person name="Gellesch M."/>
            <person name="Goldberg J."/>
            <person name="Griggs A."/>
            <person name="Gujja S."/>
            <person name="Heiman D."/>
            <person name="Howarth C."/>
            <person name="Larson L."/>
            <person name="Lui A."/>
            <person name="MacDonald P.J.P."/>
            <person name="Montmayeur A."/>
            <person name="Murphy C."/>
            <person name="Neiman D."/>
            <person name="Pearson M."/>
            <person name="Priest M."/>
            <person name="Roberts A."/>
            <person name="Saif S."/>
            <person name="Shea T."/>
            <person name="Shenoy N."/>
            <person name="Sisk P."/>
            <person name="Stolte C."/>
            <person name="Sykes S."/>
            <person name="Wortman J."/>
            <person name="Nusbaum C."/>
            <person name="Birren B."/>
        </authorList>
    </citation>
    <scope>NUCLEOTIDE SEQUENCE [LARGE SCALE GENOMIC DNA]</scope>
    <source>
        <strain evidence="1 2">F0398</strain>
    </source>
</reference>
<dbReference type="SUPFAM" id="SSF53613">
    <property type="entry name" value="Ribokinase-like"/>
    <property type="match status" value="1"/>
</dbReference>
<name>A0ABN0DNK4_9FIRM</name>
<sequence>MPRQTVLVIGEVFVDTHLDIITENGPLVRLGGVFHSARAFDSLGLNYALAYYAPAYLDDDINEWAIYLNTKGCYKLGNINKAPNIMLVNESKEAGDQEYYNIIKDQAEYVDLENIQEIVDIINPTDILLFPGRYDTSKIMRDLDDFTGKIHIDFHYDSEHIFRDNDRRIESIILSTSSIFYKDICGGTLAGALEHFNNKEIHQFLVKENRGGSFCYISEEDRLYEAPSYYVPTMHSVGVGDVYNSVFISELFETDMEKRMRLAALCAAQYAGTMDYEKFRENVQLVHTNISELNKLAGIRLPWTDRRDVNIYLAAPDFPNVDTSLLDRLSECLLYHNFAPRLPIRENGIASKTMSSGEKLNLYYKDIVLMNESDLLIAILLYNDPGTLVELGMFKQTGKPTILFDPFNCCENMFVLHTPDYLCKNIADVIDAVYLCLGKRS</sequence>
<gene>
    <name evidence="1" type="ORF">HMPREF9432_01578</name>
</gene>
<dbReference type="EMBL" id="ADGH01000016">
    <property type="protein sequence ID" value="EHG23904.1"/>
    <property type="molecule type" value="Genomic_DNA"/>
</dbReference>
<keyword evidence="2" id="KW-1185">Reference proteome</keyword>
<comment type="caution">
    <text evidence="1">The sequence shown here is derived from an EMBL/GenBank/DDBJ whole genome shotgun (WGS) entry which is preliminary data.</text>
</comment>
<dbReference type="Proteomes" id="UP000003175">
    <property type="component" value="Unassembled WGS sequence"/>
</dbReference>
<dbReference type="Gene3D" id="3.40.1190.20">
    <property type="match status" value="1"/>
</dbReference>
<dbReference type="InterPro" id="IPR029056">
    <property type="entry name" value="Ribokinase-like"/>
</dbReference>
<evidence type="ECO:0000313" key="1">
    <source>
        <dbReference type="EMBL" id="EHG23904.1"/>
    </source>
</evidence>